<keyword evidence="3 5" id="KW-1133">Transmembrane helix</keyword>
<evidence type="ECO:0000256" key="1">
    <source>
        <dbReference type="ARBA" id="ARBA00004141"/>
    </source>
</evidence>
<keyword evidence="4 5" id="KW-0472">Membrane</keyword>
<evidence type="ECO:0000256" key="3">
    <source>
        <dbReference type="ARBA" id="ARBA00022989"/>
    </source>
</evidence>
<dbReference type="OrthoDB" id="448280at2759"/>
<keyword evidence="7" id="KW-1185">Reference proteome</keyword>
<reference evidence="7" key="1">
    <citation type="journal article" date="2011" name="Science">
        <title>The plant cell wall-decomposing machinery underlies the functional diversity of forest fungi.</title>
        <authorList>
            <person name="Eastwood D.C."/>
            <person name="Floudas D."/>
            <person name="Binder M."/>
            <person name="Majcherczyk A."/>
            <person name="Schneider P."/>
            <person name="Aerts A."/>
            <person name="Asiegbu F.O."/>
            <person name="Baker S.E."/>
            <person name="Barry K."/>
            <person name="Bendiksby M."/>
            <person name="Blumentritt M."/>
            <person name="Coutinho P.M."/>
            <person name="Cullen D."/>
            <person name="de Vries R.P."/>
            <person name="Gathman A."/>
            <person name="Goodell B."/>
            <person name="Henrissat B."/>
            <person name="Ihrmark K."/>
            <person name="Kauserud H."/>
            <person name="Kohler A."/>
            <person name="LaButti K."/>
            <person name="Lapidus A."/>
            <person name="Lavin J.L."/>
            <person name="Lee Y.-H."/>
            <person name="Lindquist E."/>
            <person name="Lilly W."/>
            <person name="Lucas S."/>
            <person name="Morin E."/>
            <person name="Murat C."/>
            <person name="Oguiza J.A."/>
            <person name="Park J."/>
            <person name="Pisabarro A.G."/>
            <person name="Riley R."/>
            <person name="Rosling A."/>
            <person name="Salamov A."/>
            <person name="Schmidt O."/>
            <person name="Schmutz J."/>
            <person name="Skrede I."/>
            <person name="Stenlid J."/>
            <person name="Wiebenga A."/>
            <person name="Xie X."/>
            <person name="Kuees U."/>
            <person name="Hibbett D.S."/>
            <person name="Hoffmeister D."/>
            <person name="Hoegberg N."/>
            <person name="Martin F."/>
            <person name="Grigoriev I.V."/>
            <person name="Watkinson S.C."/>
        </authorList>
    </citation>
    <scope>NUCLEOTIDE SEQUENCE [LARGE SCALE GENOMIC DNA]</scope>
    <source>
        <strain evidence="7">strain S7.3</strain>
    </source>
</reference>
<feature type="non-terminal residue" evidence="6">
    <location>
        <position position="75"/>
    </location>
</feature>
<dbReference type="EMBL" id="GL945482">
    <property type="protein sequence ID" value="EGN97751.1"/>
    <property type="molecule type" value="Genomic_DNA"/>
</dbReference>
<dbReference type="GO" id="GO:0046873">
    <property type="term" value="F:metal ion transmembrane transporter activity"/>
    <property type="evidence" value="ECO:0007669"/>
    <property type="project" value="InterPro"/>
</dbReference>
<feature type="non-terminal residue" evidence="6">
    <location>
        <position position="1"/>
    </location>
</feature>
<dbReference type="InterPro" id="IPR003689">
    <property type="entry name" value="ZIP"/>
</dbReference>
<keyword evidence="2 5" id="KW-0812">Transmembrane</keyword>
<dbReference type="STRING" id="936435.F8Q3J0"/>
<comment type="subcellular location">
    <subcellularLocation>
        <location evidence="1">Membrane</location>
        <topology evidence="1">Multi-pass membrane protein</topology>
    </subcellularLocation>
</comment>
<dbReference type="AlphaFoldDB" id="F8Q3J0"/>
<sequence length="75" mass="8283">ASSLPSLSNRISFLRIPRIVFFIGKHFGTGVILSTAFVHLLQDAFHALNHPAVLARWHIANYTGLVVYVPPSLLC</sequence>
<feature type="transmembrane region" description="Helical" evidence="5">
    <location>
        <begin position="20"/>
        <end position="41"/>
    </location>
</feature>
<evidence type="ECO:0000313" key="6">
    <source>
        <dbReference type="EMBL" id="EGN97751.1"/>
    </source>
</evidence>
<protein>
    <recommendedName>
        <fullName evidence="8">Ferric oxidoreductase domain-containing protein</fullName>
    </recommendedName>
</protein>
<dbReference type="GO" id="GO:0016020">
    <property type="term" value="C:membrane"/>
    <property type="evidence" value="ECO:0007669"/>
    <property type="project" value="UniProtKB-SubCell"/>
</dbReference>
<dbReference type="Proteomes" id="UP000008063">
    <property type="component" value="Unassembled WGS sequence"/>
</dbReference>
<dbReference type="OMA" id="ARWHIAN"/>
<organism evidence="7">
    <name type="scientific">Serpula lacrymans var. lacrymans (strain S7.3)</name>
    <name type="common">Dry rot fungus</name>
    <dbReference type="NCBI Taxonomy" id="936435"/>
    <lineage>
        <taxon>Eukaryota</taxon>
        <taxon>Fungi</taxon>
        <taxon>Dikarya</taxon>
        <taxon>Basidiomycota</taxon>
        <taxon>Agaricomycotina</taxon>
        <taxon>Agaricomycetes</taxon>
        <taxon>Agaricomycetidae</taxon>
        <taxon>Boletales</taxon>
        <taxon>Coniophorineae</taxon>
        <taxon>Serpulaceae</taxon>
        <taxon>Serpula</taxon>
    </lineage>
</organism>
<proteinExistence type="predicted"/>
<evidence type="ECO:0000256" key="4">
    <source>
        <dbReference type="ARBA" id="ARBA00023136"/>
    </source>
</evidence>
<evidence type="ECO:0000256" key="2">
    <source>
        <dbReference type="ARBA" id="ARBA00022692"/>
    </source>
</evidence>
<accession>F8Q3J0</accession>
<evidence type="ECO:0008006" key="8">
    <source>
        <dbReference type="Google" id="ProtNLM"/>
    </source>
</evidence>
<name>F8Q3J0_SERL3</name>
<evidence type="ECO:0000256" key="5">
    <source>
        <dbReference type="SAM" id="Phobius"/>
    </source>
</evidence>
<gene>
    <name evidence="6" type="ORF">SERLA73DRAFT_28566</name>
</gene>
<dbReference type="Pfam" id="PF02535">
    <property type="entry name" value="Zip"/>
    <property type="match status" value="1"/>
</dbReference>
<evidence type="ECO:0000313" key="7">
    <source>
        <dbReference type="Proteomes" id="UP000008063"/>
    </source>
</evidence>
<dbReference type="InParanoid" id="F8Q3J0"/>
<dbReference type="HOGENOM" id="CLU_183183_0_0_1"/>